<gene>
    <name evidence="2" type="ORF">MC7420_2269</name>
</gene>
<keyword evidence="1" id="KW-0472">Membrane</keyword>
<evidence type="ECO:0000313" key="3">
    <source>
        <dbReference type="Proteomes" id="UP000003835"/>
    </source>
</evidence>
<reference evidence="2 3" key="1">
    <citation type="submission" date="2008-07" db="EMBL/GenBank/DDBJ databases">
        <authorList>
            <person name="Tandeau de Marsac N."/>
            <person name="Ferriera S."/>
            <person name="Johnson J."/>
            <person name="Kravitz S."/>
            <person name="Beeson K."/>
            <person name="Sutton G."/>
            <person name="Rogers Y.-H."/>
            <person name="Friedman R."/>
            <person name="Frazier M."/>
            <person name="Venter J.C."/>
        </authorList>
    </citation>
    <scope>NUCLEOTIDE SEQUENCE [LARGE SCALE GENOMIC DNA]</scope>
    <source>
        <strain evidence="2 3">PCC 7420</strain>
    </source>
</reference>
<dbReference type="HOGENOM" id="CLU_049176_0_0_3"/>
<dbReference type="AlphaFoldDB" id="B4VSN6"/>
<keyword evidence="1" id="KW-0812">Transmembrane</keyword>
<proteinExistence type="predicted"/>
<dbReference type="OrthoDB" id="447521at2"/>
<dbReference type="EMBL" id="DS989850">
    <property type="protein sequence ID" value="EDX75265.1"/>
    <property type="molecule type" value="Genomic_DNA"/>
</dbReference>
<evidence type="ECO:0000256" key="1">
    <source>
        <dbReference type="SAM" id="Phobius"/>
    </source>
</evidence>
<accession>B4VSN6</accession>
<dbReference type="Proteomes" id="UP000003835">
    <property type="component" value="Unassembled WGS sequence"/>
</dbReference>
<dbReference type="eggNOG" id="ENOG5032X3E">
    <property type="taxonomic scope" value="Bacteria"/>
</dbReference>
<evidence type="ECO:0000313" key="2">
    <source>
        <dbReference type="EMBL" id="EDX75265.1"/>
    </source>
</evidence>
<name>B4VSN6_9CYAN</name>
<organism evidence="2 3">
    <name type="scientific">Coleofasciculus chthonoplastes PCC 7420</name>
    <dbReference type="NCBI Taxonomy" id="118168"/>
    <lineage>
        <taxon>Bacteria</taxon>
        <taxon>Bacillati</taxon>
        <taxon>Cyanobacteriota</taxon>
        <taxon>Cyanophyceae</taxon>
        <taxon>Coleofasciculales</taxon>
        <taxon>Coleofasciculaceae</taxon>
        <taxon>Coleofasciculus</taxon>
    </lineage>
</organism>
<protein>
    <submittedName>
        <fullName evidence="2">Uncharacterized protein</fullName>
    </submittedName>
</protein>
<dbReference type="RefSeq" id="WP_006101542.1">
    <property type="nucleotide sequence ID" value="NZ_DS989850.1"/>
</dbReference>
<sequence>MINYSYLTLDLFAYTLIKGLGFDSSNSLKQYQQFWQQLPDYVNSCLHDVYDLKQSEDKLNFRGKLDNYPVDGSYQSFNLGDTQAFIFDRSANPKDTQNSVNYLSQLKTLTPEFPTTDLTLGQTWMISGWVSSSQEDELENLAQTLYKTLVGQEWDHQRIGQFMGATVFEVWRSPQLSDKPTANSHTLIIFYTNDNQMEAAGKFYRYWLNLLCYRHKIWYAYTYSRQLKQELQDEFNQIIPSFPTPGGYDLDKLKRDLNNNRHILFRYSQKLNLLANQQQTIITNLYNYQSYFNLIETKAKKLGTTDLTFLNAFSQTVEKHYQPQLEQDIASLTPSLGTLQGLTDTVRGIVEIEQAQRDRNFQNNIAIVGVGLGTASILASVPDVEMITELPPVNAYITHWQLSKPQANFVVSLNVSIFAGVWVAIFTAIVIKLGELLRSNKSSERR</sequence>
<keyword evidence="1" id="KW-1133">Transmembrane helix</keyword>
<feature type="transmembrane region" description="Helical" evidence="1">
    <location>
        <begin position="409"/>
        <end position="431"/>
    </location>
</feature>
<keyword evidence="3" id="KW-1185">Reference proteome</keyword>